<evidence type="ECO:0000256" key="1">
    <source>
        <dbReference type="SAM" id="MobiDB-lite"/>
    </source>
</evidence>
<protein>
    <submittedName>
        <fullName evidence="2">Uncharacterized protein</fullName>
    </submittedName>
</protein>
<sequence>MSLFRCGLTVQKKKVTERPNNSDASEEIQPAVPAYFPSQESTSLDNVENHAVESSVASLFNPHSTDGSSVTSAARKRGKYQLYSAETRAKIGKYASENGNSKAMNHFKEEFPTLKESTVRTFKQAYEKSLREENKKGNTDATVIATPSDTRGRPPIFRELDSKLISLLRSIRSRGGVVNFCVVEAKLWRLLIPLEITINMEAKRFMKDKFTTWYSDEVKQ</sequence>
<dbReference type="EMBL" id="CALNXI010001177">
    <property type="protein sequence ID" value="CAH3158765.1"/>
    <property type="molecule type" value="Genomic_DNA"/>
</dbReference>
<accession>A0ABN8QA90</accession>
<keyword evidence="3" id="KW-1185">Reference proteome</keyword>
<proteinExistence type="predicted"/>
<reference evidence="2 3" key="1">
    <citation type="submission" date="2022-05" db="EMBL/GenBank/DDBJ databases">
        <authorList>
            <consortium name="Genoscope - CEA"/>
            <person name="William W."/>
        </authorList>
    </citation>
    <scope>NUCLEOTIDE SEQUENCE [LARGE SCALE GENOMIC DNA]</scope>
</reference>
<evidence type="ECO:0000313" key="2">
    <source>
        <dbReference type="EMBL" id="CAH3158765.1"/>
    </source>
</evidence>
<gene>
    <name evidence="2" type="ORF">PEVE_00002964</name>
</gene>
<evidence type="ECO:0000313" key="3">
    <source>
        <dbReference type="Proteomes" id="UP001159427"/>
    </source>
</evidence>
<dbReference type="Proteomes" id="UP001159427">
    <property type="component" value="Unassembled WGS sequence"/>
</dbReference>
<organism evidence="2 3">
    <name type="scientific">Porites evermanni</name>
    <dbReference type="NCBI Taxonomy" id="104178"/>
    <lineage>
        <taxon>Eukaryota</taxon>
        <taxon>Metazoa</taxon>
        <taxon>Cnidaria</taxon>
        <taxon>Anthozoa</taxon>
        <taxon>Hexacorallia</taxon>
        <taxon>Scleractinia</taxon>
        <taxon>Fungiina</taxon>
        <taxon>Poritidae</taxon>
        <taxon>Porites</taxon>
    </lineage>
</organism>
<comment type="caution">
    <text evidence="2">The sequence shown here is derived from an EMBL/GenBank/DDBJ whole genome shotgun (WGS) entry which is preliminary data.</text>
</comment>
<feature type="region of interest" description="Disordered" evidence="1">
    <location>
        <begin position="13"/>
        <end position="32"/>
    </location>
</feature>
<name>A0ABN8QA90_9CNID</name>